<reference evidence="4 5" key="1">
    <citation type="submission" date="2016-10" db="EMBL/GenBank/DDBJ databases">
        <authorList>
            <person name="de Groot N.N."/>
        </authorList>
    </citation>
    <scope>NUCLEOTIDE SEQUENCE [LARGE SCALE GENOMIC DNA]</scope>
    <source>
        <strain evidence="4 5">DSM 19012</strain>
    </source>
</reference>
<keyword evidence="1" id="KW-0677">Repeat</keyword>
<gene>
    <name evidence="4" type="ORF">SAMN05444380_10875</name>
</gene>
<dbReference type="InterPro" id="IPR019734">
    <property type="entry name" value="TPR_rpt"/>
</dbReference>
<dbReference type="Pfam" id="PF13181">
    <property type="entry name" value="TPR_8"/>
    <property type="match status" value="1"/>
</dbReference>
<organism evidence="4 5">
    <name type="scientific">Thermophagus xiamenensis</name>
    <dbReference type="NCBI Taxonomy" id="385682"/>
    <lineage>
        <taxon>Bacteria</taxon>
        <taxon>Pseudomonadati</taxon>
        <taxon>Bacteroidota</taxon>
        <taxon>Bacteroidia</taxon>
        <taxon>Marinilabiliales</taxon>
        <taxon>Marinilabiliaceae</taxon>
        <taxon>Thermophagus</taxon>
    </lineage>
</organism>
<keyword evidence="2 3" id="KW-0802">TPR repeat</keyword>
<dbReference type="Proteomes" id="UP000181976">
    <property type="component" value="Unassembled WGS sequence"/>
</dbReference>
<feature type="repeat" description="TPR" evidence="3">
    <location>
        <begin position="598"/>
        <end position="631"/>
    </location>
</feature>
<dbReference type="STRING" id="385682.SAMN05444380_10875"/>
<dbReference type="eggNOG" id="COG0457">
    <property type="taxonomic scope" value="Bacteria"/>
</dbReference>
<evidence type="ECO:0000313" key="5">
    <source>
        <dbReference type="Proteomes" id="UP000181976"/>
    </source>
</evidence>
<evidence type="ECO:0000256" key="3">
    <source>
        <dbReference type="PROSITE-ProRule" id="PRU00339"/>
    </source>
</evidence>
<accession>A0A1I1YTR1</accession>
<dbReference type="PANTHER" id="PTHR44943">
    <property type="entry name" value="CELLULOSE SYNTHASE OPERON PROTEIN C"/>
    <property type="match status" value="1"/>
</dbReference>
<dbReference type="PROSITE" id="PS50005">
    <property type="entry name" value="TPR"/>
    <property type="match status" value="1"/>
</dbReference>
<dbReference type="SMART" id="SM00028">
    <property type="entry name" value="TPR"/>
    <property type="match status" value="5"/>
</dbReference>
<dbReference type="Pfam" id="PF14559">
    <property type="entry name" value="TPR_19"/>
    <property type="match status" value="1"/>
</dbReference>
<protein>
    <submittedName>
        <fullName evidence="4">Tetratricopeptide repeat-containing protein</fullName>
    </submittedName>
</protein>
<name>A0A1I1YTR1_9BACT</name>
<dbReference type="RefSeq" id="WP_010528383.1">
    <property type="nucleotide sequence ID" value="NZ_AFSL01000083.1"/>
</dbReference>
<dbReference type="PANTHER" id="PTHR44943:SF5">
    <property type="entry name" value="BLL7697 PROTEIN"/>
    <property type="match status" value="1"/>
</dbReference>
<dbReference type="InterPro" id="IPR011990">
    <property type="entry name" value="TPR-like_helical_dom_sf"/>
</dbReference>
<dbReference type="EMBL" id="FONA01000008">
    <property type="protein sequence ID" value="SFE21543.1"/>
    <property type="molecule type" value="Genomic_DNA"/>
</dbReference>
<keyword evidence="5" id="KW-1185">Reference proteome</keyword>
<dbReference type="Gene3D" id="1.25.40.10">
    <property type="entry name" value="Tetratricopeptide repeat domain"/>
    <property type="match status" value="1"/>
</dbReference>
<dbReference type="OrthoDB" id="1108959at2"/>
<proteinExistence type="predicted"/>
<dbReference type="SUPFAM" id="SSF48452">
    <property type="entry name" value="TPR-like"/>
    <property type="match status" value="1"/>
</dbReference>
<dbReference type="AlphaFoldDB" id="A0A1I1YTR1"/>
<dbReference type="InParanoid" id="A0A1I1YTR1"/>
<evidence type="ECO:0000256" key="2">
    <source>
        <dbReference type="ARBA" id="ARBA00022803"/>
    </source>
</evidence>
<evidence type="ECO:0000313" key="4">
    <source>
        <dbReference type="EMBL" id="SFE21543.1"/>
    </source>
</evidence>
<sequence>MNGSVQKKQKQIYTLLDKKRVKESLDQLSELVKETHSSDLIDGLYQLEMTYKSLLRYTVEGFTDPERQQVYNHLLADIYTLADKIVDALYLRTGGGWLFDARRYLNSLSTEELDSVVQTYLQEGDKYMVAYTVDPDIPFPYQLEKSLDRLFEMIAALPDFAKGREDNIRSVFWGDDFYWPWQSVMVSALTLNLLATFNRDNLSLLFDLCEHTNPQVRLRAFTGLIFVLYKYDSRLPYEQGVKERISKLNDIFSPEMIQTILIQIVRTRETEKLTKKMNEEILPEVARIQPNLRRKLDLDNLLGDVFSEDKNPDWEDIFSDSPELMDKLEELSRMQMEGADLFMSTFRMLKNFPFFNDIYHWFLPFYYPNPIVREALKDEAGPFNDSEMLRSMADSGVLCNSDKYSLIMSISQMPAMQKEMMGRMFGSEIEAMRELQKSDELVDPQKKILYISNQYVQDLYRFFKLHPQRQSFDDPFSWPFDFHNKWFLSLLAPGHNLSLKLAEYLFSKNDFEEAAAVYLKEVEKEQIPDVQVLQKLAFSFQQLGDYEKALNYYQQAELYGDVQVWNLKKIALCYRYLKNPNKALEYYKLAEQQKPDDLHTQVSIGHCLLELKRYDEALKYYFKVEYLAPDNHRVWRPIAWCCLMEGKLEQAQKYGLKPIEENPTPHDFMNMGHIVWCMGQRKEALEWYLKSIRHKDFSLKEFVDAFEEDKEILFKHGVEPTDVPIMLDQLRYYLEEN</sequence>
<dbReference type="InterPro" id="IPR051685">
    <property type="entry name" value="Ycf3/AcsC/BcsC/TPR_MFPF"/>
</dbReference>
<evidence type="ECO:0000256" key="1">
    <source>
        <dbReference type="ARBA" id="ARBA00022737"/>
    </source>
</evidence>